<evidence type="ECO:0000313" key="7">
    <source>
        <dbReference type="Proteomes" id="UP000034838"/>
    </source>
</evidence>
<evidence type="ECO:0000256" key="4">
    <source>
        <dbReference type="PROSITE-ProRule" id="PRU00335"/>
    </source>
</evidence>
<evidence type="ECO:0000256" key="2">
    <source>
        <dbReference type="ARBA" id="ARBA00023125"/>
    </source>
</evidence>
<dbReference type="SUPFAM" id="SSF46689">
    <property type="entry name" value="Homeodomain-like"/>
    <property type="match status" value="1"/>
</dbReference>
<dbReference type="GO" id="GO:0003700">
    <property type="term" value="F:DNA-binding transcription factor activity"/>
    <property type="evidence" value="ECO:0007669"/>
    <property type="project" value="TreeGrafter"/>
</dbReference>
<dbReference type="GO" id="GO:0000976">
    <property type="term" value="F:transcription cis-regulatory region binding"/>
    <property type="evidence" value="ECO:0007669"/>
    <property type="project" value="TreeGrafter"/>
</dbReference>
<dbReference type="InterPro" id="IPR009057">
    <property type="entry name" value="Homeodomain-like_sf"/>
</dbReference>
<dbReference type="Proteomes" id="UP000034838">
    <property type="component" value="Unassembled WGS sequence"/>
</dbReference>
<evidence type="ECO:0000313" key="6">
    <source>
        <dbReference type="EMBL" id="OIK25478.1"/>
    </source>
</evidence>
<dbReference type="InterPro" id="IPR001647">
    <property type="entry name" value="HTH_TetR"/>
</dbReference>
<dbReference type="RefSeq" id="WP_071387571.1">
    <property type="nucleotide sequence ID" value="NZ_LBDA02000052.1"/>
</dbReference>
<name>A0A1J4PZD7_9ACTN</name>
<proteinExistence type="predicted"/>
<dbReference type="AlphaFoldDB" id="A0A1J4PZD7"/>
<evidence type="ECO:0000256" key="1">
    <source>
        <dbReference type="ARBA" id="ARBA00023015"/>
    </source>
</evidence>
<dbReference type="OrthoDB" id="9805134at2"/>
<sequence length="203" mass="22569">MPAGELAPERRRRLLETAAREFAARGYEQASLNAIIHACDMSKSSFYHYVGSKAGLFDAVVREATDELARSLDIPAPQELAGPHFWDRVTRLLADVLTVAGRGDWHAEVGKLFYLPDAPVGRSPAVREALRSIRSWLDRTLSTGRECGAIRDDLPPSLQAALVSDVLRCLDRWSLQHLDKTSALTRTDLTRAQIDVLRRLLAP</sequence>
<evidence type="ECO:0000256" key="3">
    <source>
        <dbReference type="ARBA" id="ARBA00023163"/>
    </source>
</evidence>
<dbReference type="Gene3D" id="1.10.357.10">
    <property type="entry name" value="Tetracycline Repressor, domain 2"/>
    <property type="match status" value="1"/>
</dbReference>
<keyword evidence="3" id="KW-0804">Transcription</keyword>
<comment type="caution">
    <text evidence="6">The sequence shown here is derived from an EMBL/GenBank/DDBJ whole genome shotgun (WGS) entry which is preliminary data.</text>
</comment>
<feature type="DNA-binding region" description="H-T-H motif" evidence="4">
    <location>
        <begin position="31"/>
        <end position="50"/>
    </location>
</feature>
<accession>A0A1J4PZD7</accession>
<keyword evidence="2 4" id="KW-0238">DNA-binding</keyword>
<gene>
    <name evidence="6" type="ORF">VT52_021670</name>
</gene>
<dbReference type="InterPro" id="IPR050109">
    <property type="entry name" value="HTH-type_TetR-like_transc_reg"/>
</dbReference>
<reference evidence="6" key="1">
    <citation type="submission" date="2016-10" db="EMBL/GenBank/DDBJ databases">
        <title>Genome sequence of Streptomyces malaysiense MUSC 136.</title>
        <authorList>
            <person name="Lee L.-H."/>
            <person name="Ser H.-L."/>
        </authorList>
    </citation>
    <scope>NUCLEOTIDE SEQUENCE [LARGE SCALE GENOMIC DNA]</scope>
    <source>
        <strain evidence="6">MUSC 136</strain>
    </source>
</reference>
<protein>
    <submittedName>
        <fullName evidence="6">TetR family transcriptional regulator</fullName>
    </submittedName>
</protein>
<organism evidence="6 7">
    <name type="scientific">Streptomyces malaysiense</name>
    <dbReference type="NCBI Taxonomy" id="1428626"/>
    <lineage>
        <taxon>Bacteria</taxon>
        <taxon>Bacillati</taxon>
        <taxon>Actinomycetota</taxon>
        <taxon>Actinomycetes</taxon>
        <taxon>Kitasatosporales</taxon>
        <taxon>Streptomycetaceae</taxon>
        <taxon>Streptomyces</taxon>
    </lineage>
</organism>
<dbReference type="PANTHER" id="PTHR30055">
    <property type="entry name" value="HTH-TYPE TRANSCRIPTIONAL REGULATOR RUTR"/>
    <property type="match status" value="1"/>
</dbReference>
<dbReference type="PROSITE" id="PS50977">
    <property type="entry name" value="HTH_TETR_2"/>
    <property type="match status" value="1"/>
</dbReference>
<keyword evidence="7" id="KW-1185">Reference proteome</keyword>
<evidence type="ECO:0000259" key="5">
    <source>
        <dbReference type="PROSITE" id="PS50977"/>
    </source>
</evidence>
<keyword evidence="1" id="KW-0805">Transcription regulation</keyword>
<dbReference type="EMBL" id="LBDA02000052">
    <property type="protein sequence ID" value="OIK25478.1"/>
    <property type="molecule type" value="Genomic_DNA"/>
</dbReference>
<dbReference type="PANTHER" id="PTHR30055:SF234">
    <property type="entry name" value="HTH-TYPE TRANSCRIPTIONAL REGULATOR BETI"/>
    <property type="match status" value="1"/>
</dbReference>
<dbReference type="Pfam" id="PF00440">
    <property type="entry name" value="TetR_N"/>
    <property type="match status" value="1"/>
</dbReference>
<feature type="domain" description="HTH tetR-type" evidence="5">
    <location>
        <begin position="8"/>
        <end position="68"/>
    </location>
</feature>